<evidence type="ECO:0000313" key="2">
    <source>
        <dbReference type="EMBL" id="SCZ91764.1"/>
    </source>
</evidence>
<keyword evidence="1" id="KW-0732">Signal</keyword>
<evidence type="ECO:0000313" key="3">
    <source>
        <dbReference type="Proteomes" id="UP000249723"/>
    </source>
</evidence>
<sequence length="98" mass="10761">MSTPAANLGDFLRVLMAVQAVILTLQVSLSDVVKQQIVDAYKTDAFCQEALNNIASVTSEFKIIDALLYLRGRLVIPLLAPVRMTARTRRKPPKAMCG</sequence>
<organism evidence="2 3">
    <name type="scientific">Microbotryum saponariae</name>
    <dbReference type="NCBI Taxonomy" id="289078"/>
    <lineage>
        <taxon>Eukaryota</taxon>
        <taxon>Fungi</taxon>
        <taxon>Dikarya</taxon>
        <taxon>Basidiomycota</taxon>
        <taxon>Pucciniomycotina</taxon>
        <taxon>Microbotryomycetes</taxon>
        <taxon>Microbotryales</taxon>
        <taxon>Microbotryaceae</taxon>
        <taxon>Microbotryum</taxon>
    </lineage>
</organism>
<feature type="chain" id="PRO_5030060207" evidence="1">
    <location>
        <begin position="31"/>
        <end position="98"/>
    </location>
</feature>
<protein>
    <submittedName>
        <fullName evidence="2">BZ3500_MvSof-1268-A1-R1_Chr5-1g07659 protein</fullName>
    </submittedName>
</protein>
<dbReference type="Proteomes" id="UP000249723">
    <property type="component" value="Unassembled WGS sequence"/>
</dbReference>
<evidence type="ECO:0000256" key="1">
    <source>
        <dbReference type="SAM" id="SignalP"/>
    </source>
</evidence>
<keyword evidence="3" id="KW-1185">Reference proteome</keyword>
<dbReference type="STRING" id="289078.A0A2X0LF33"/>
<reference evidence="3" key="1">
    <citation type="submission" date="2016-10" db="EMBL/GenBank/DDBJ databases">
        <authorList>
            <person name="Jeantristanb JTB J.-T."/>
            <person name="Ricardo R."/>
        </authorList>
    </citation>
    <scope>NUCLEOTIDE SEQUENCE [LARGE SCALE GENOMIC DNA]</scope>
</reference>
<feature type="signal peptide" evidence="1">
    <location>
        <begin position="1"/>
        <end position="30"/>
    </location>
</feature>
<dbReference type="EMBL" id="FMWP01000016">
    <property type="protein sequence ID" value="SCZ91764.1"/>
    <property type="molecule type" value="Genomic_DNA"/>
</dbReference>
<dbReference type="AlphaFoldDB" id="A0A2X0LF33"/>
<gene>
    <name evidence="2" type="ORF">BZ3500_MVSOF-1268-A1-R1_CHR5-1G07659</name>
</gene>
<accession>A0A2X0LF33</accession>
<proteinExistence type="predicted"/>
<name>A0A2X0LF33_9BASI</name>